<evidence type="ECO:0000313" key="3">
    <source>
        <dbReference type="Proteomes" id="UP001316803"/>
    </source>
</evidence>
<protein>
    <recommendedName>
        <fullName evidence="4">Sexual development protein</fullName>
    </recommendedName>
</protein>
<evidence type="ECO:0000313" key="2">
    <source>
        <dbReference type="EMBL" id="KAK5949729.1"/>
    </source>
</evidence>
<dbReference type="AlphaFoldDB" id="A0AAN8I315"/>
<evidence type="ECO:0000256" key="1">
    <source>
        <dbReference type="SAM" id="SignalP"/>
    </source>
</evidence>
<evidence type="ECO:0008006" key="4">
    <source>
        <dbReference type="Google" id="ProtNLM"/>
    </source>
</evidence>
<accession>A0AAN8I315</accession>
<reference evidence="2 3" key="1">
    <citation type="submission" date="2022-12" db="EMBL/GenBank/DDBJ databases">
        <title>Genomic features and morphological characterization of a novel Knufia sp. strain isolated from spacecraft assembly facility.</title>
        <authorList>
            <person name="Teixeira M."/>
            <person name="Chander A.M."/>
            <person name="Stajich J.E."/>
            <person name="Venkateswaran K."/>
        </authorList>
    </citation>
    <scope>NUCLEOTIDE SEQUENCE [LARGE SCALE GENOMIC DNA]</scope>
    <source>
        <strain evidence="2 3">FJI-L2-BK-P2</strain>
    </source>
</reference>
<name>A0AAN8I315_9EURO</name>
<gene>
    <name evidence="2" type="ORF">OHC33_009326</name>
</gene>
<comment type="caution">
    <text evidence="2">The sequence shown here is derived from an EMBL/GenBank/DDBJ whole genome shotgun (WGS) entry which is preliminary data.</text>
</comment>
<dbReference type="EMBL" id="JAKLMC020000033">
    <property type="protein sequence ID" value="KAK5949729.1"/>
    <property type="molecule type" value="Genomic_DNA"/>
</dbReference>
<dbReference type="Proteomes" id="UP001316803">
    <property type="component" value="Unassembled WGS sequence"/>
</dbReference>
<organism evidence="2 3">
    <name type="scientific">Knufia fluminis</name>
    <dbReference type="NCBI Taxonomy" id="191047"/>
    <lineage>
        <taxon>Eukaryota</taxon>
        <taxon>Fungi</taxon>
        <taxon>Dikarya</taxon>
        <taxon>Ascomycota</taxon>
        <taxon>Pezizomycotina</taxon>
        <taxon>Eurotiomycetes</taxon>
        <taxon>Chaetothyriomycetidae</taxon>
        <taxon>Chaetothyriales</taxon>
        <taxon>Trichomeriaceae</taxon>
        <taxon>Knufia</taxon>
    </lineage>
</organism>
<feature type="signal peptide" evidence="1">
    <location>
        <begin position="1"/>
        <end position="18"/>
    </location>
</feature>
<sequence>MSTKRIAIGAAMVGLAAATPMAVRRGEAPWSSQSASGVAPTSIVGGRPFQSVPSGASAGGAQIKSGNPFSFPLDNGFPTLSDNAIKVVNVLAHGTEPNGPPPTLQEDDLTSFQLIAFNEIFEVAFFTDLLFNVTTDVDGFTIEDPKLRQTVIDALVAIQAQEELHADNANAVLSNNHKDPILPCQYQFPTTNLSTALDLAATFTDVVMGTLQDVQLHLALNNAADGPNVVPIIGSVIGQEGEQTGFFRNFNGKIPSAKPFLTRSSREFAFSALNQNFVVKNSCPNIDTIKLPIFLPLTVNTMPVQPKNQLISFSVVVDKPAPPTGLSLVLINGQNVPIVEEVQNAVVKDGVATFQANFPHDEYVLDGLTIAALTKSAGPFASAEDVAKATIAGPGLIEVN</sequence>
<dbReference type="Pfam" id="PF13668">
    <property type="entry name" value="Ferritin_2"/>
    <property type="match status" value="1"/>
</dbReference>
<keyword evidence="3" id="KW-1185">Reference proteome</keyword>
<keyword evidence="1" id="KW-0732">Signal</keyword>
<feature type="chain" id="PRO_5042977277" description="Sexual development protein" evidence="1">
    <location>
        <begin position="19"/>
        <end position="400"/>
    </location>
</feature>
<proteinExistence type="predicted"/>